<dbReference type="RefSeq" id="WP_144359313.1">
    <property type="nucleotide sequence ID" value="NZ_VMNH01000013.1"/>
</dbReference>
<accession>A0A558DR83</accession>
<name>A0A558DR83_9GAMM</name>
<dbReference type="OrthoDB" id="212300at2"/>
<evidence type="ECO:0000313" key="2">
    <source>
        <dbReference type="EMBL" id="TVO73592.1"/>
    </source>
</evidence>
<dbReference type="InterPro" id="IPR009003">
    <property type="entry name" value="Peptidase_S1_PA"/>
</dbReference>
<dbReference type="Pfam" id="PF13365">
    <property type="entry name" value="Trypsin_2"/>
    <property type="match status" value="1"/>
</dbReference>
<dbReference type="Proteomes" id="UP000316649">
    <property type="component" value="Unassembled WGS sequence"/>
</dbReference>
<dbReference type="PANTHER" id="PTHR43019">
    <property type="entry name" value="SERINE ENDOPROTEASE DEGS"/>
    <property type="match status" value="1"/>
</dbReference>
<proteinExistence type="predicted"/>
<evidence type="ECO:0000256" key="1">
    <source>
        <dbReference type="SAM" id="SignalP"/>
    </source>
</evidence>
<sequence>MRLPALAIYGMVLLSLFSSHVNSAELPDIIDRIRPSVVAVGTVMPLRRPSAQFMGTGFVIGNGNLVISNHHVIPDLIDVAKKETLAVFSGRGEKAKVHPAKIVKADPDHDLVLLEISNGPLQPMSLAAETEIREGEAIAFTGFPIGMVLGLYPITHRGIISAITPIVIPSNNSKNLTAKQIQRMRNRFEVYQLDGTAYPGNSGSPVYDAQSGRVVGVLNSVFVKESKETLLERPSGISYAIPVKYVHALLKDAKKQ</sequence>
<dbReference type="SUPFAM" id="SSF50494">
    <property type="entry name" value="Trypsin-like serine proteases"/>
    <property type="match status" value="1"/>
</dbReference>
<reference evidence="2 3" key="1">
    <citation type="submission" date="2019-07" db="EMBL/GenBank/DDBJ databases">
        <title>The pathways for chlorine oxyanion respiration interact through the shared metabolite chlorate.</title>
        <authorList>
            <person name="Barnum T.P."/>
            <person name="Cheng Y."/>
            <person name="Hill K.A."/>
            <person name="Lucas L.N."/>
            <person name="Carlson H.K."/>
            <person name="Coates J.D."/>
        </authorList>
    </citation>
    <scope>NUCLEOTIDE SEQUENCE [LARGE SCALE GENOMIC DNA]</scope>
    <source>
        <strain evidence="2 3">BK-1</strain>
    </source>
</reference>
<comment type="caution">
    <text evidence="2">The sequence shown here is derived from an EMBL/GenBank/DDBJ whole genome shotgun (WGS) entry which is preliminary data.</text>
</comment>
<dbReference type="EMBL" id="VMNH01000013">
    <property type="protein sequence ID" value="TVO73592.1"/>
    <property type="molecule type" value="Genomic_DNA"/>
</dbReference>
<dbReference type="PANTHER" id="PTHR43019:SF23">
    <property type="entry name" value="PROTEASE DO-LIKE 5, CHLOROPLASTIC"/>
    <property type="match status" value="1"/>
</dbReference>
<evidence type="ECO:0000313" key="3">
    <source>
        <dbReference type="Proteomes" id="UP000316649"/>
    </source>
</evidence>
<gene>
    <name evidence="2" type="ORF">FHP88_12045</name>
</gene>
<dbReference type="AlphaFoldDB" id="A0A558DR83"/>
<keyword evidence="1" id="KW-0732">Signal</keyword>
<dbReference type="InterPro" id="IPR043504">
    <property type="entry name" value="Peptidase_S1_PA_chymotrypsin"/>
</dbReference>
<keyword evidence="3" id="KW-1185">Reference proteome</keyword>
<feature type="signal peptide" evidence="1">
    <location>
        <begin position="1"/>
        <end position="23"/>
    </location>
</feature>
<dbReference type="Gene3D" id="2.40.10.10">
    <property type="entry name" value="Trypsin-like serine proteases"/>
    <property type="match status" value="2"/>
</dbReference>
<feature type="chain" id="PRO_5022181112" evidence="1">
    <location>
        <begin position="24"/>
        <end position="256"/>
    </location>
</feature>
<protein>
    <submittedName>
        <fullName evidence="2">Trypsin-like peptidase domain-containing protein</fullName>
    </submittedName>
</protein>
<organism evidence="2 3">
    <name type="scientific">Sedimenticola selenatireducens</name>
    <dbReference type="NCBI Taxonomy" id="191960"/>
    <lineage>
        <taxon>Bacteria</taxon>
        <taxon>Pseudomonadati</taxon>
        <taxon>Pseudomonadota</taxon>
        <taxon>Gammaproteobacteria</taxon>
        <taxon>Chromatiales</taxon>
        <taxon>Sedimenticolaceae</taxon>
        <taxon>Sedimenticola</taxon>
    </lineage>
</organism>